<evidence type="ECO:0000313" key="3">
    <source>
        <dbReference type="EMBL" id="PXV96174.1"/>
    </source>
</evidence>
<reference evidence="4" key="3">
    <citation type="submission" date="2018-07" db="EMBL/GenBank/DDBJ databases">
        <authorList>
            <person name="Quirk P.G."/>
            <person name="Krulwich T.A."/>
        </authorList>
    </citation>
    <scope>NUCLEOTIDE SEQUENCE</scope>
    <source>
        <strain evidence="4">CCRI-19302</strain>
    </source>
</reference>
<dbReference type="AlphaFoldDB" id="A0A255IAL8"/>
<comment type="caution">
    <text evidence="3">The sequence shown here is derived from an EMBL/GenBank/DDBJ whole genome shotgun (WGS) entry which is preliminary data.</text>
</comment>
<gene>
    <name evidence="3" type="ORF">C8E03_101809</name>
    <name evidence="4" type="ORF">CG710_015200</name>
</gene>
<evidence type="ECO:0000256" key="2">
    <source>
        <dbReference type="ARBA" id="ARBA00022801"/>
    </source>
</evidence>
<accession>A0A255IAL8</accession>
<keyword evidence="2" id="KW-0378">Hydrolase</keyword>
<sequence length="225" mass="25942">MIKRIFWAGDSTVKDNFIDTYPRTGIAQGLRWYLKPDVTIINHAENAKSTKNFIKEGRLETIRLEIRDRDFFFIEFGHNDWNDDPMRHTLPFEDYKSNLSQMVNVALEKGAYPVLITPLYCRFLDENGVLKHKVHFNYPDAMIELSQEMQIPCIDLCEHSRQLLLHTDLSISKNWYMNLKPGQYAAYPDGLADNAHLQYNGAIAFADILAKGLKGLGLIYADLVL</sequence>
<dbReference type="CDD" id="cd01821">
    <property type="entry name" value="Rhamnogalacturan_acetylesterase_like"/>
    <property type="match status" value="1"/>
</dbReference>
<evidence type="ECO:0000313" key="5">
    <source>
        <dbReference type="Proteomes" id="UP000216411"/>
    </source>
</evidence>
<organism evidence="3 6">
    <name type="scientific">Lachnotalea glycerini</name>
    <dbReference type="NCBI Taxonomy" id="1763509"/>
    <lineage>
        <taxon>Bacteria</taxon>
        <taxon>Bacillati</taxon>
        <taxon>Bacillota</taxon>
        <taxon>Clostridia</taxon>
        <taxon>Lachnospirales</taxon>
        <taxon>Lachnospiraceae</taxon>
        <taxon>Lachnotalea</taxon>
    </lineage>
</organism>
<dbReference type="EMBL" id="NOKA02000040">
    <property type="protein sequence ID" value="RDY30348.1"/>
    <property type="molecule type" value="Genomic_DNA"/>
</dbReference>
<evidence type="ECO:0000256" key="1">
    <source>
        <dbReference type="ARBA" id="ARBA00008668"/>
    </source>
</evidence>
<evidence type="ECO:0000313" key="6">
    <source>
        <dbReference type="Proteomes" id="UP000247523"/>
    </source>
</evidence>
<dbReference type="Proteomes" id="UP000216411">
    <property type="component" value="Unassembled WGS sequence"/>
</dbReference>
<dbReference type="InterPro" id="IPR037459">
    <property type="entry name" value="RhgT-like"/>
</dbReference>
<keyword evidence="5" id="KW-1185">Reference proteome</keyword>
<dbReference type="Proteomes" id="UP000247523">
    <property type="component" value="Unassembled WGS sequence"/>
</dbReference>
<dbReference type="EMBL" id="QICS01000001">
    <property type="protein sequence ID" value="PXV96174.1"/>
    <property type="molecule type" value="Genomic_DNA"/>
</dbReference>
<dbReference type="RefSeq" id="WP_094377889.1">
    <property type="nucleotide sequence ID" value="NZ_NOKA02000040.1"/>
</dbReference>
<dbReference type="OrthoDB" id="9807041at2"/>
<name>A0A255IAL8_9FIRM</name>
<reference evidence="4 5" key="1">
    <citation type="journal article" date="2017" name="Genome Announc.">
        <title>Draft Genome Sequence of a Sporulating and Motile Strain of Lachnotalea glycerini Isolated from Water in Quebec City, Canada.</title>
        <authorList>
            <person name="Maheux A.F."/>
            <person name="Boudreau D.K."/>
            <person name="Berube E."/>
            <person name="Boissinot M."/>
            <person name="Raymond F."/>
            <person name="Brodeur S."/>
            <person name="Corbeil J."/>
            <person name="Isabel S."/>
            <person name="Omar R.F."/>
            <person name="Bergeron M.G."/>
        </authorList>
    </citation>
    <scope>NUCLEOTIDE SEQUENCE [LARGE SCALE GENOMIC DNA]</scope>
    <source>
        <strain evidence="4 5">CCRI-19302</strain>
    </source>
</reference>
<dbReference type="InterPro" id="IPR001087">
    <property type="entry name" value="GDSL"/>
</dbReference>
<reference evidence="3 6" key="2">
    <citation type="submission" date="2018-05" db="EMBL/GenBank/DDBJ databases">
        <title>Genomic Encyclopedia of Type Strains, Phase IV (KMG-IV): sequencing the most valuable type-strain genomes for metagenomic binning, comparative biology and taxonomic classification.</title>
        <authorList>
            <person name="Goeker M."/>
        </authorList>
    </citation>
    <scope>NUCLEOTIDE SEQUENCE [LARGE SCALE GENOMIC DNA]</scope>
    <source>
        <strain evidence="3 6">DSM 28816</strain>
    </source>
</reference>
<dbReference type="SUPFAM" id="SSF52266">
    <property type="entry name" value="SGNH hydrolase"/>
    <property type="match status" value="1"/>
</dbReference>
<protein>
    <submittedName>
        <fullName evidence="4">GDSL family lipase</fullName>
    </submittedName>
    <submittedName>
        <fullName evidence="3">Lysophospholipase L1-like esterase</fullName>
    </submittedName>
</protein>
<dbReference type="PANTHER" id="PTHR43695">
    <property type="entry name" value="PUTATIVE (AFU_ORTHOLOGUE AFUA_2G17250)-RELATED"/>
    <property type="match status" value="1"/>
</dbReference>
<comment type="similarity">
    <text evidence="1">Belongs to the 'GDSL' lipolytic enzyme family.</text>
</comment>
<dbReference type="InterPro" id="IPR036514">
    <property type="entry name" value="SGNH_hydro_sf"/>
</dbReference>
<dbReference type="Pfam" id="PF00657">
    <property type="entry name" value="Lipase_GDSL"/>
    <property type="match status" value="1"/>
</dbReference>
<evidence type="ECO:0000313" key="4">
    <source>
        <dbReference type="EMBL" id="RDY30348.1"/>
    </source>
</evidence>
<dbReference type="Gene3D" id="3.40.50.1110">
    <property type="entry name" value="SGNH hydrolase"/>
    <property type="match status" value="1"/>
</dbReference>
<dbReference type="GO" id="GO:0016788">
    <property type="term" value="F:hydrolase activity, acting on ester bonds"/>
    <property type="evidence" value="ECO:0007669"/>
    <property type="project" value="InterPro"/>
</dbReference>
<proteinExistence type="inferred from homology"/>
<dbReference type="PANTHER" id="PTHR43695:SF1">
    <property type="entry name" value="RHAMNOGALACTURONAN ACETYLESTERASE"/>
    <property type="match status" value="1"/>
</dbReference>